<organism evidence="14 15">
    <name type="scientific">Longicatena caecimuris</name>
    <dbReference type="NCBI Taxonomy" id="1796635"/>
    <lineage>
        <taxon>Bacteria</taxon>
        <taxon>Bacillati</taxon>
        <taxon>Bacillota</taxon>
        <taxon>Erysipelotrichia</taxon>
        <taxon>Erysipelotrichales</taxon>
        <taxon>Erysipelotrichaceae</taxon>
        <taxon>Longicatena</taxon>
    </lineage>
</organism>
<keyword evidence="8 10" id="KW-0472">Membrane</keyword>
<proteinExistence type="inferred from homology"/>
<sequence length="442" mass="50159">MDTDPAGTSITLQLILMVILTMTNAYFAASEMAIVSVNKGKIKRLAQDGNKKARLVEQLMDAPTNFLSTIQIAITLSGFFNSASAATGISSSLAEVLQRWGIPQANTIAVVLITMLISFITLIFGELVPKRMAIQKAESFSMFCAKPILIISKVAYPIIKILSVSTTLVLRLFGIQDEHVEESLSREEIRSMLEDSREKGVLDEAAAEMMDGVFEFDEILANEIMTPRTQVFCIDIDDPKDAYVHVLMEMQYSRIPVYEESIDNVIGILNIKDYFTQAYQHGFAFVDIRKILRKPYFVPETKNIDDLFQEMQKLHQHIAILIDEYGGMSGIVTMEDLVEEIMGEIEDEYDDAQAMMLRKLYDNVYEINGRMPIEDLNEALQINIENEKYDTIGGFILDQLGCIPEDGESGTLYWNGIQFQMLEIRNHRIERIRVELPKQKEE</sequence>
<dbReference type="InterPro" id="IPR044751">
    <property type="entry name" value="Ion_transp-like_CBS"/>
</dbReference>
<dbReference type="GO" id="GO:0005886">
    <property type="term" value="C:plasma membrane"/>
    <property type="evidence" value="ECO:0007669"/>
    <property type="project" value="UniProtKB-SubCell"/>
</dbReference>
<evidence type="ECO:0000313" key="14">
    <source>
        <dbReference type="EMBL" id="TCU58344.1"/>
    </source>
</evidence>
<keyword evidence="6 10" id="KW-1133">Transmembrane helix</keyword>
<evidence type="ECO:0000313" key="15">
    <source>
        <dbReference type="Proteomes" id="UP000295773"/>
    </source>
</evidence>
<dbReference type="InterPro" id="IPR005170">
    <property type="entry name" value="Transptr-assoc_dom"/>
</dbReference>
<evidence type="ECO:0000256" key="7">
    <source>
        <dbReference type="ARBA" id="ARBA00023122"/>
    </source>
</evidence>
<dbReference type="Gene3D" id="3.30.465.10">
    <property type="match status" value="1"/>
</dbReference>
<feature type="domain" description="CBS" evidence="12">
    <location>
        <begin position="225"/>
        <end position="285"/>
    </location>
</feature>
<dbReference type="SUPFAM" id="SSF56176">
    <property type="entry name" value="FAD-binding/transporter-associated domain-like"/>
    <property type="match status" value="1"/>
</dbReference>
<keyword evidence="7 9" id="KW-0129">CBS domain</keyword>
<feature type="transmembrane region" description="Helical" evidence="11">
    <location>
        <begin position="140"/>
        <end position="159"/>
    </location>
</feature>
<dbReference type="AlphaFoldDB" id="A0A4R3TB11"/>
<accession>A0A4R3TB11</accession>
<dbReference type="GO" id="GO:0050660">
    <property type="term" value="F:flavin adenine dinucleotide binding"/>
    <property type="evidence" value="ECO:0007669"/>
    <property type="project" value="InterPro"/>
</dbReference>
<feature type="transmembrane region" description="Helical" evidence="11">
    <location>
        <begin position="107"/>
        <end position="128"/>
    </location>
</feature>
<evidence type="ECO:0000259" key="13">
    <source>
        <dbReference type="PROSITE" id="PS51846"/>
    </source>
</evidence>
<dbReference type="InterPro" id="IPR046342">
    <property type="entry name" value="CBS_dom_sf"/>
</dbReference>
<evidence type="ECO:0000256" key="4">
    <source>
        <dbReference type="ARBA" id="ARBA00022692"/>
    </source>
</evidence>
<dbReference type="PROSITE" id="PS51371">
    <property type="entry name" value="CBS"/>
    <property type="match status" value="2"/>
</dbReference>
<dbReference type="FunFam" id="3.10.580.10:FF:000002">
    <property type="entry name" value="Magnesium/cobalt efflux protein CorC"/>
    <property type="match status" value="1"/>
</dbReference>
<dbReference type="Pfam" id="PF00571">
    <property type="entry name" value="CBS"/>
    <property type="match status" value="1"/>
</dbReference>
<dbReference type="Pfam" id="PF01595">
    <property type="entry name" value="CNNM"/>
    <property type="match status" value="1"/>
</dbReference>
<evidence type="ECO:0000256" key="1">
    <source>
        <dbReference type="ARBA" id="ARBA00004651"/>
    </source>
</evidence>
<dbReference type="PROSITE" id="PS51846">
    <property type="entry name" value="CNNM"/>
    <property type="match status" value="1"/>
</dbReference>
<dbReference type="EMBL" id="SMBP01000014">
    <property type="protein sequence ID" value="TCU58344.1"/>
    <property type="molecule type" value="Genomic_DNA"/>
</dbReference>
<protein>
    <submittedName>
        <fullName evidence="14">Putative hemolysin</fullName>
    </submittedName>
</protein>
<dbReference type="SUPFAM" id="SSF54631">
    <property type="entry name" value="CBS-domain pair"/>
    <property type="match status" value="1"/>
</dbReference>
<dbReference type="Pfam" id="PF03471">
    <property type="entry name" value="CorC_HlyC"/>
    <property type="match status" value="1"/>
</dbReference>
<comment type="subcellular location">
    <subcellularLocation>
        <location evidence="1">Cell membrane</location>
        <topology evidence="1">Multi-pass membrane protein</topology>
    </subcellularLocation>
</comment>
<keyword evidence="15" id="KW-1185">Reference proteome</keyword>
<dbReference type="InterPro" id="IPR016169">
    <property type="entry name" value="FAD-bd_PCMH_sub2"/>
</dbReference>
<evidence type="ECO:0000256" key="6">
    <source>
        <dbReference type="ARBA" id="ARBA00022989"/>
    </source>
</evidence>
<dbReference type="InterPro" id="IPR000644">
    <property type="entry name" value="CBS_dom"/>
</dbReference>
<dbReference type="InterPro" id="IPR051676">
    <property type="entry name" value="UPF0053_domain"/>
</dbReference>
<dbReference type="Proteomes" id="UP000295773">
    <property type="component" value="Unassembled WGS sequence"/>
</dbReference>
<feature type="transmembrane region" description="Helical" evidence="11">
    <location>
        <begin position="66"/>
        <end position="87"/>
    </location>
</feature>
<evidence type="ECO:0000256" key="2">
    <source>
        <dbReference type="ARBA" id="ARBA00006337"/>
    </source>
</evidence>
<dbReference type="PANTHER" id="PTHR43099">
    <property type="entry name" value="UPF0053 PROTEIN YRKA"/>
    <property type="match status" value="1"/>
</dbReference>
<gene>
    <name evidence="14" type="ORF">EDD61_11476</name>
</gene>
<dbReference type="Gene3D" id="3.10.580.10">
    <property type="entry name" value="CBS-domain"/>
    <property type="match status" value="1"/>
</dbReference>
<dbReference type="InterPro" id="IPR002550">
    <property type="entry name" value="CNNM"/>
</dbReference>
<evidence type="ECO:0000256" key="10">
    <source>
        <dbReference type="PROSITE-ProRule" id="PRU01193"/>
    </source>
</evidence>
<evidence type="ECO:0000259" key="12">
    <source>
        <dbReference type="PROSITE" id="PS51371"/>
    </source>
</evidence>
<keyword evidence="4 10" id="KW-0812">Transmembrane</keyword>
<evidence type="ECO:0000256" key="3">
    <source>
        <dbReference type="ARBA" id="ARBA00022475"/>
    </source>
</evidence>
<evidence type="ECO:0000256" key="9">
    <source>
        <dbReference type="PROSITE-ProRule" id="PRU00703"/>
    </source>
</evidence>
<comment type="caution">
    <text evidence="14">The sequence shown here is derived from an EMBL/GenBank/DDBJ whole genome shotgun (WGS) entry which is preliminary data.</text>
</comment>
<keyword evidence="5" id="KW-0677">Repeat</keyword>
<dbReference type="SMART" id="SM01091">
    <property type="entry name" value="CorC_HlyC"/>
    <property type="match status" value="1"/>
</dbReference>
<dbReference type="CDD" id="cd04590">
    <property type="entry name" value="CBS_pair_CorC_HlyC_assoc"/>
    <property type="match status" value="1"/>
</dbReference>
<evidence type="ECO:0000256" key="11">
    <source>
        <dbReference type="SAM" id="Phobius"/>
    </source>
</evidence>
<feature type="domain" description="CNNM transmembrane" evidence="13">
    <location>
        <begin position="6"/>
        <end position="206"/>
    </location>
</feature>
<dbReference type="InterPro" id="IPR036318">
    <property type="entry name" value="FAD-bd_PCMH-like_sf"/>
</dbReference>
<dbReference type="PANTHER" id="PTHR43099:SF2">
    <property type="entry name" value="UPF0053 PROTEIN YRKA"/>
    <property type="match status" value="1"/>
</dbReference>
<comment type="similarity">
    <text evidence="2">Belongs to the UPF0053 family.</text>
</comment>
<evidence type="ECO:0000256" key="5">
    <source>
        <dbReference type="ARBA" id="ARBA00022737"/>
    </source>
</evidence>
<feature type="domain" description="CBS" evidence="12">
    <location>
        <begin position="291"/>
        <end position="348"/>
    </location>
</feature>
<feature type="transmembrane region" description="Helical" evidence="11">
    <location>
        <begin position="12"/>
        <end position="35"/>
    </location>
</feature>
<reference evidence="14 15" key="1">
    <citation type="submission" date="2019-03" db="EMBL/GenBank/DDBJ databases">
        <title>Genomic Encyclopedia of Type Strains, Phase IV (KMG-IV): sequencing the most valuable type-strain genomes for metagenomic binning, comparative biology and taxonomic classification.</title>
        <authorList>
            <person name="Goeker M."/>
        </authorList>
    </citation>
    <scope>NUCLEOTIDE SEQUENCE [LARGE SCALE GENOMIC DNA]</scope>
    <source>
        <strain evidence="14 15">DSM 29481</strain>
    </source>
</reference>
<evidence type="ECO:0000256" key="8">
    <source>
        <dbReference type="ARBA" id="ARBA00023136"/>
    </source>
</evidence>
<keyword evidence="3" id="KW-1003">Cell membrane</keyword>
<dbReference type="RefSeq" id="WP_008689950.1">
    <property type="nucleotide sequence ID" value="NZ_AP024510.1"/>
</dbReference>
<dbReference type="GeneID" id="73794726"/>
<name>A0A4R3TB11_9FIRM</name>